<proteinExistence type="predicted"/>
<accession>A0A6J6DUQ3</accession>
<dbReference type="SUPFAM" id="SSF109854">
    <property type="entry name" value="DinB/YfiT-like putative metalloenzymes"/>
    <property type="match status" value="1"/>
</dbReference>
<dbReference type="InterPro" id="IPR034660">
    <property type="entry name" value="DinB/YfiT-like"/>
</dbReference>
<gene>
    <name evidence="2" type="ORF">UFOPK1722_00087</name>
</gene>
<feature type="domain" description="DinB-like" evidence="1">
    <location>
        <begin position="14"/>
        <end position="77"/>
    </location>
</feature>
<evidence type="ECO:0000313" key="2">
    <source>
        <dbReference type="EMBL" id="CAB4565873.1"/>
    </source>
</evidence>
<dbReference type="AlphaFoldDB" id="A0A6J6DUQ3"/>
<protein>
    <submittedName>
        <fullName evidence="2">Unannotated protein</fullName>
    </submittedName>
</protein>
<evidence type="ECO:0000259" key="1">
    <source>
        <dbReference type="Pfam" id="PF12867"/>
    </source>
</evidence>
<dbReference type="InterPro" id="IPR024775">
    <property type="entry name" value="DinB-like"/>
</dbReference>
<dbReference type="Gene3D" id="1.20.120.450">
    <property type="entry name" value="dinb family like domain"/>
    <property type="match status" value="1"/>
</dbReference>
<sequence length="86" mass="9430">MASVHAMTEEWQREHHGKSFDEVVALGASARAVTLQLLSELTDEQLNERLPGAPWADGTIGGVLAANADHGRMHWKWAKDAGVLER</sequence>
<organism evidence="2">
    <name type="scientific">freshwater metagenome</name>
    <dbReference type="NCBI Taxonomy" id="449393"/>
    <lineage>
        <taxon>unclassified sequences</taxon>
        <taxon>metagenomes</taxon>
        <taxon>ecological metagenomes</taxon>
    </lineage>
</organism>
<dbReference type="Pfam" id="PF12867">
    <property type="entry name" value="DinB_2"/>
    <property type="match status" value="1"/>
</dbReference>
<name>A0A6J6DUQ3_9ZZZZ</name>
<dbReference type="EMBL" id="CAEZTS010000004">
    <property type="protein sequence ID" value="CAB4565873.1"/>
    <property type="molecule type" value="Genomic_DNA"/>
</dbReference>
<reference evidence="2" key="1">
    <citation type="submission" date="2020-05" db="EMBL/GenBank/DDBJ databases">
        <authorList>
            <person name="Chiriac C."/>
            <person name="Salcher M."/>
            <person name="Ghai R."/>
            <person name="Kavagutti S V."/>
        </authorList>
    </citation>
    <scope>NUCLEOTIDE SEQUENCE</scope>
</reference>